<dbReference type="FunCoup" id="D3BKV4">
    <property type="interactions" value="17"/>
</dbReference>
<comment type="caution">
    <text evidence="1">The sequence shown here is derived from an EMBL/GenBank/DDBJ whole genome shotgun (WGS) entry which is preliminary data.</text>
</comment>
<dbReference type="EMBL" id="ADBJ01000038">
    <property type="protein sequence ID" value="EFA78534.1"/>
    <property type="molecule type" value="Genomic_DNA"/>
</dbReference>
<reference evidence="1 2" key="1">
    <citation type="journal article" date="2011" name="Genome Res.">
        <title>Phylogeny-wide analysis of social amoeba genomes highlights ancient origins for complex intercellular communication.</title>
        <authorList>
            <person name="Heidel A.J."/>
            <person name="Lawal H.M."/>
            <person name="Felder M."/>
            <person name="Schilde C."/>
            <person name="Helps N.R."/>
            <person name="Tunggal B."/>
            <person name="Rivero F."/>
            <person name="John U."/>
            <person name="Schleicher M."/>
            <person name="Eichinger L."/>
            <person name="Platzer M."/>
            <person name="Noegel A.A."/>
            <person name="Schaap P."/>
            <person name="Gloeckner G."/>
        </authorList>
    </citation>
    <scope>NUCLEOTIDE SEQUENCE [LARGE SCALE GENOMIC DNA]</scope>
    <source>
        <strain evidence="2">ATCC 26659 / Pp 5 / PN500</strain>
    </source>
</reference>
<dbReference type="AlphaFoldDB" id="D3BKV4"/>
<name>D3BKV4_HETP5</name>
<accession>D3BKV4</accession>
<dbReference type="GeneID" id="31364661"/>
<evidence type="ECO:0000313" key="2">
    <source>
        <dbReference type="Proteomes" id="UP000001396"/>
    </source>
</evidence>
<evidence type="ECO:0000313" key="1">
    <source>
        <dbReference type="EMBL" id="EFA78534.1"/>
    </source>
</evidence>
<proteinExistence type="predicted"/>
<sequence length="110" mass="12493">MKLVRCCSVRFICKDYLLISPTALEERTPIRIDNQVLPVTGFFNLQAQINGINGASTVSAVLVSPTCQPNRDKSEQQQIENERKNVIRKVKDAMNKSYDTGKIYTVQCHY</sequence>
<keyword evidence="2" id="KW-1185">Reference proteome</keyword>
<organism evidence="1 2">
    <name type="scientific">Heterostelium pallidum (strain ATCC 26659 / Pp 5 / PN500)</name>
    <name type="common">Cellular slime mold</name>
    <name type="synonym">Polysphondylium pallidum</name>
    <dbReference type="NCBI Taxonomy" id="670386"/>
    <lineage>
        <taxon>Eukaryota</taxon>
        <taxon>Amoebozoa</taxon>
        <taxon>Evosea</taxon>
        <taxon>Eumycetozoa</taxon>
        <taxon>Dictyostelia</taxon>
        <taxon>Acytosteliales</taxon>
        <taxon>Acytosteliaceae</taxon>
        <taxon>Heterostelium</taxon>
    </lineage>
</organism>
<dbReference type="Proteomes" id="UP000001396">
    <property type="component" value="Unassembled WGS sequence"/>
</dbReference>
<dbReference type="RefSeq" id="XP_020430658.1">
    <property type="nucleotide sequence ID" value="XM_020579983.1"/>
</dbReference>
<dbReference type="InParanoid" id="D3BKV4"/>
<gene>
    <name evidence="1" type="ORF">PPL_09186</name>
</gene>
<protein>
    <submittedName>
        <fullName evidence="1">Uncharacterized protein</fullName>
    </submittedName>
</protein>